<dbReference type="PANTHER" id="PTHR43394:SF1">
    <property type="entry name" value="ATP-BINDING CASSETTE SUB-FAMILY B MEMBER 10, MITOCHONDRIAL"/>
    <property type="match status" value="1"/>
</dbReference>
<dbReference type="Gene3D" id="1.20.1560.10">
    <property type="entry name" value="ABC transporter type 1, transmembrane domain"/>
    <property type="match status" value="1"/>
</dbReference>
<dbReference type="GO" id="GO:0005524">
    <property type="term" value="F:ATP binding"/>
    <property type="evidence" value="ECO:0007669"/>
    <property type="project" value="InterPro"/>
</dbReference>
<evidence type="ECO:0000256" key="3">
    <source>
        <dbReference type="ARBA" id="ARBA00022989"/>
    </source>
</evidence>
<dbReference type="PROSITE" id="PS50929">
    <property type="entry name" value="ABC_TM1F"/>
    <property type="match status" value="1"/>
</dbReference>
<dbReference type="CDD" id="cd07346">
    <property type="entry name" value="ABC_6TM_exporters"/>
    <property type="match status" value="1"/>
</dbReference>
<dbReference type="Pfam" id="PF00005">
    <property type="entry name" value="ABC_tran"/>
    <property type="match status" value="1"/>
</dbReference>
<keyword evidence="2 5" id="KW-0812">Transmembrane</keyword>
<feature type="domain" description="ABC transporter" evidence="6">
    <location>
        <begin position="300"/>
        <end position="571"/>
    </location>
</feature>
<feature type="domain" description="ABC transmembrane type-1" evidence="7">
    <location>
        <begin position="33"/>
        <end position="314"/>
    </location>
</feature>
<evidence type="ECO:0000259" key="7">
    <source>
        <dbReference type="PROSITE" id="PS50929"/>
    </source>
</evidence>
<feature type="transmembrane region" description="Helical" evidence="5">
    <location>
        <begin position="146"/>
        <end position="165"/>
    </location>
</feature>
<dbReference type="SUPFAM" id="SSF52540">
    <property type="entry name" value="P-loop containing nucleoside triphosphate hydrolases"/>
    <property type="match status" value="1"/>
</dbReference>
<dbReference type="GO" id="GO:0016887">
    <property type="term" value="F:ATP hydrolysis activity"/>
    <property type="evidence" value="ECO:0007669"/>
    <property type="project" value="InterPro"/>
</dbReference>
<dbReference type="RefSeq" id="WP_205740998.1">
    <property type="nucleotide sequence ID" value="NZ_PYGE01000012.1"/>
</dbReference>
<keyword evidence="4 5" id="KW-0472">Membrane</keyword>
<evidence type="ECO:0000256" key="5">
    <source>
        <dbReference type="SAM" id="Phobius"/>
    </source>
</evidence>
<dbReference type="GO" id="GO:0005886">
    <property type="term" value="C:plasma membrane"/>
    <property type="evidence" value="ECO:0007669"/>
    <property type="project" value="UniProtKB-SubCell"/>
</dbReference>
<dbReference type="Proteomes" id="UP000243528">
    <property type="component" value="Unassembled WGS sequence"/>
</dbReference>
<dbReference type="AlphaFoldDB" id="A0A2P8DX59"/>
<evidence type="ECO:0000256" key="1">
    <source>
        <dbReference type="ARBA" id="ARBA00004651"/>
    </source>
</evidence>
<name>A0A2P8DX59_9ACTN</name>
<dbReference type="GO" id="GO:0015421">
    <property type="term" value="F:ABC-type oligopeptide transporter activity"/>
    <property type="evidence" value="ECO:0007669"/>
    <property type="project" value="TreeGrafter"/>
</dbReference>
<dbReference type="InterPro" id="IPR003439">
    <property type="entry name" value="ABC_transporter-like_ATP-bd"/>
</dbReference>
<reference evidence="8 9" key="1">
    <citation type="submission" date="2018-03" db="EMBL/GenBank/DDBJ databases">
        <title>Genomic Encyclopedia of Archaeal and Bacterial Type Strains, Phase II (KMG-II): from individual species to whole genera.</title>
        <authorList>
            <person name="Goeker M."/>
        </authorList>
    </citation>
    <scope>NUCLEOTIDE SEQUENCE [LARGE SCALE GENOMIC DNA]</scope>
    <source>
        <strain evidence="8 9">DSM 45211</strain>
    </source>
</reference>
<dbReference type="EMBL" id="PYGE01000012">
    <property type="protein sequence ID" value="PSL01811.1"/>
    <property type="molecule type" value="Genomic_DNA"/>
</dbReference>
<comment type="subcellular location">
    <subcellularLocation>
        <location evidence="1">Cell membrane</location>
        <topology evidence="1">Multi-pass membrane protein</topology>
    </subcellularLocation>
</comment>
<dbReference type="InterPro" id="IPR011527">
    <property type="entry name" value="ABC1_TM_dom"/>
</dbReference>
<evidence type="ECO:0000259" key="6">
    <source>
        <dbReference type="PROSITE" id="PS50893"/>
    </source>
</evidence>
<keyword evidence="3 5" id="KW-1133">Transmembrane helix</keyword>
<protein>
    <submittedName>
        <fullName evidence="8">ABC-type multidrug transport system fused ATPase/permease subunit</fullName>
    </submittedName>
</protein>
<evidence type="ECO:0000313" key="9">
    <source>
        <dbReference type="Proteomes" id="UP000243528"/>
    </source>
</evidence>
<dbReference type="InterPro" id="IPR036640">
    <property type="entry name" value="ABC1_TM_sf"/>
</dbReference>
<feature type="transmembrane region" description="Helical" evidence="5">
    <location>
        <begin position="30"/>
        <end position="49"/>
    </location>
</feature>
<organism evidence="8 9">
    <name type="scientific">Haloactinopolyspora alba</name>
    <dbReference type="NCBI Taxonomy" id="648780"/>
    <lineage>
        <taxon>Bacteria</taxon>
        <taxon>Bacillati</taxon>
        <taxon>Actinomycetota</taxon>
        <taxon>Actinomycetes</taxon>
        <taxon>Jiangellales</taxon>
        <taxon>Jiangellaceae</taxon>
        <taxon>Haloactinopolyspora</taxon>
    </lineage>
</organism>
<accession>A0A2P8DX59</accession>
<keyword evidence="9" id="KW-1185">Reference proteome</keyword>
<feature type="transmembrane region" description="Helical" evidence="5">
    <location>
        <begin position="69"/>
        <end position="89"/>
    </location>
</feature>
<evidence type="ECO:0000256" key="2">
    <source>
        <dbReference type="ARBA" id="ARBA00022692"/>
    </source>
</evidence>
<feature type="transmembrane region" description="Helical" evidence="5">
    <location>
        <begin position="171"/>
        <end position="190"/>
    </location>
</feature>
<dbReference type="InterPro" id="IPR027417">
    <property type="entry name" value="P-loop_NTPase"/>
</dbReference>
<evidence type="ECO:0000313" key="8">
    <source>
        <dbReference type="EMBL" id="PSL01811.1"/>
    </source>
</evidence>
<proteinExistence type="predicted"/>
<dbReference type="Pfam" id="PF00664">
    <property type="entry name" value="ABC_membrane"/>
    <property type="match status" value="1"/>
</dbReference>
<gene>
    <name evidence="8" type="ORF">CLV30_11250</name>
</gene>
<evidence type="ECO:0000256" key="4">
    <source>
        <dbReference type="ARBA" id="ARBA00023136"/>
    </source>
</evidence>
<sequence>MRQFPDPDPGQPDLRSPGSYLTRLAGANRVIVALGVVYSTVSVVANALIPAAIGRAVDDGLTERDQRALLLWGGAVLALGILQAVTGILHDRCALTASLGGSFRTLQFVTDHATRLGASLPRRVSAGEVMSVGVADVGQIGNALAFVSRAVGAVAAVVVVAAIMLVTSWQLGLVVLVGVPVMVVATTLTLRPLHRRQVGLRAVQSELTSSAVDIVGGLRVLRGIGGEQMFADGYRSESQRARRAAVRVARVEAVLDGAKVLLPGLLVTAVVWQGARYVLDGRLTPGQLVAFYGYATFLSIPLRRLTNAAGAVMKGVVAARRVTTLLSLQPHDTGGASPTGDSGAPPTAAGAGFHDPVSGLRIEPGRLTAVVCAFSDDAGPLADRIGRYADSDVTFGDVPLRQLDIDDVRRRILVVDNAAHLFSGSLRVELDPAGRAARVPDVVHRAVGTASAHDVLAGLPAGLDTVVADAGRELSGGQGQRLRLARALTVDPEVLVLVEPTSAVDAHTESRIAAGLAAARDRRTTVVFSTSPILLDCAEHVVFVEAGKAVAEGTHAELLADDRYRAVVAREEDPA</sequence>
<dbReference type="SUPFAM" id="SSF90123">
    <property type="entry name" value="ABC transporter transmembrane region"/>
    <property type="match status" value="1"/>
</dbReference>
<dbReference type="PANTHER" id="PTHR43394">
    <property type="entry name" value="ATP-DEPENDENT PERMEASE MDL1, MITOCHONDRIAL"/>
    <property type="match status" value="1"/>
</dbReference>
<comment type="caution">
    <text evidence="8">The sequence shown here is derived from an EMBL/GenBank/DDBJ whole genome shotgun (WGS) entry which is preliminary data.</text>
</comment>
<dbReference type="InterPro" id="IPR039421">
    <property type="entry name" value="Type_1_exporter"/>
</dbReference>
<dbReference type="Gene3D" id="3.40.50.300">
    <property type="entry name" value="P-loop containing nucleotide triphosphate hydrolases"/>
    <property type="match status" value="1"/>
</dbReference>
<dbReference type="PROSITE" id="PS50893">
    <property type="entry name" value="ABC_TRANSPORTER_2"/>
    <property type="match status" value="1"/>
</dbReference>